<dbReference type="AlphaFoldDB" id="A0A9D9N9X7"/>
<evidence type="ECO:0000313" key="3">
    <source>
        <dbReference type="Proteomes" id="UP000823597"/>
    </source>
</evidence>
<sequence length="669" mass="75347">MDFRIRVALRLAAAVLFFSVLSFKVSAQDVWLWPVKGYEAGHGLAGWPQQEMGGELNFGYIFIAAPEGTEVVCPADGTVSHFSVGFHSTLTSSSSYHFDSDNFNAIFDELVAKGEYESLPVPAEYLCGDITIRTDDGKSIFISGLSGNVPMKTGMRLNKGDIIGEVKYAYHKIKEPHIMLNVYGREGTLDDPMSPFGLKSTFEEPDEAAAAPEWLTREQAEEDLAILMEAYRECFPSLDEIVTPERMRAFEADAAEAFREGISYEGFYDIVRSSVSSRLVHDSHVKLYTPNPKVDNPEQIYVPNVSHGISGGCVFVKVVSGQYREHLGKRIVSIDGIPSEEIVRISRERVIMFDGSNESRVERQLLMNHWFLYNDASRPRTAVIVLEDGTVIRDEWDKWPSGKKYYPQWTENSAYMKNLMNTRMKFGFAGLDDSTVLFRISTFSLNDTEMDELRDSLSHYMDRPNMIIDVRNNPGGDVRVVKKLASVFLNDTSAWLDSYRMVKDTAFRSMKYSLNYPETAIFSGYEKLDGNPGFYKADDEVSGEIVPDSILNYKGRVYVLTDETSCSAASLFPSILVKAGRAVTVGRETGSGYHYITAYDFALIRLPNSLITVRIPLVKCVFDEVVSERFPAGRGLMPDYEVPLTYEEIYTSETDPVLEKALELVRERQ</sequence>
<dbReference type="Gene3D" id="2.70.70.10">
    <property type="entry name" value="Glucose Permease (Domain IIA)"/>
    <property type="match status" value="1"/>
</dbReference>
<proteinExistence type="predicted"/>
<evidence type="ECO:0000313" key="2">
    <source>
        <dbReference type="EMBL" id="MBO8465604.1"/>
    </source>
</evidence>
<gene>
    <name evidence="2" type="ORF">IAB93_06385</name>
</gene>
<dbReference type="EMBL" id="JADIME010000067">
    <property type="protein sequence ID" value="MBO8465604.1"/>
    <property type="molecule type" value="Genomic_DNA"/>
</dbReference>
<dbReference type="InterPro" id="IPR005151">
    <property type="entry name" value="Tail-specific_protease"/>
</dbReference>
<dbReference type="GO" id="GO:0008236">
    <property type="term" value="F:serine-type peptidase activity"/>
    <property type="evidence" value="ECO:0007669"/>
    <property type="project" value="InterPro"/>
</dbReference>
<feature type="domain" description="Tail specific protease" evidence="1">
    <location>
        <begin position="438"/>
        <end position="599"/>
    </location>
</feature>
<dbReference type="InterPro" id="IPR029045">
    <property type="entry name" value="ClpP/crotonase-like_dom_sf"/>
</dbReference>
<accession>A0A9D9N9X7</accession>
<organism evidence="2 3">
    <name type="scientific">Candidatus Merdivivens pullistercoris</name>
    <dbReference type="NCBI Taxonomy" id="2840873"/>
    <lineage>
        <taxon>Bacteria</taxon>
        <taxon>Pseudomonadati</taxon>
        <taxon>Bacteroidota</taxon>
        <taxon>Bacteroidia</taxon>
        <taxon>Bacteroidales</taxon>
        <taxon>Muribaculaceae</taxon>
        <taxon>Muribaculaceae incertae sedis</taxon>
        <taxon>Candidatus Merdivivens</taxon>
    </lineage>
</organism>
<dbReference type="SUPFAM" id="SSF52096">
    <property type="entry name" value="ClpP/crotonase"/>
    <property type="match status" value="1"/>
</dbReference>
<reference evidence="2" key="1">
    <citation type="submission" date="2020-10" db="EMBL/GenBank/DDBJ databases">
        <authorList>
            <person name="Gilroy R."/>
        </authorList>
    </citation>
    <scope>NUCLEOTIDE SEQUENCE</scope>
    <source>
        <strain evidence="2">10037</strain>
    </source>
</reference>
<protein>
    <recommendedName>
        <fullName evidence="1">Tail specific protease domain-containing protein</fullName>
    </recommendedName>
</protein>
<dbReference type="Pfam" id="PF03572">
    <property type="entry name" value="Peptidase_S41"/>
    <property type="match status" value="1"/>
</dbReference>
<comment type="caution">
    <text evidence="2">The sequence shown here is derived from an EMBL/GenBank/DDBJ whole genome shotgun (WGS) entry which is preliminary data.</text>
</comment>
<dbReference type="GO" id="GO:0006508">
    <property type="term" value="P:proteolysis"/>
    <property type="evidence" value="ECO:0007669"/>
    <property type="project" value="InterPro"/>
</dbReference>
<dbReference type="Gene3D" id="3.90.226.10">
    <property type="entry name" value="2-enoyl-CoA Hydratase, Chain A, domain 1"/>
    <property type="match status" value="1"/>
</dbReference>
<dbReference type="Proteomes" id="UP000823597">
    <property type="component" value="Unassembled WGS sequence"/>
</dbReference>
<dbReference type="InterPro" id="IPR011055">
    <property type="entry name" value="Dup_hybrid_motif"/>
</dbReference>
<reference evidence="2" key="2">
    <citation type="journal article" date="2021" name="PeerJ">
        <title>Extensive microbial diversity within the chicken gut microbiome revealed by metagenomics and culture.</title>
        <authorList>
            <person name="Gilroy R."/>
            <person name="Ravi A."/>
            <person name="Getino M."/>
            <person name="Pursley I."/>
            <person name="Horton D.L."/>
            <person name="Alikhan N.F."/>
            <person name="Baker D."/>
            <person name="Gharbi K."/>
            <person name="Hall N."/>
            <person name="Watson M."/>
            <person name="Adriaenssens E.M."/>
            <person name="Foster-Nyarko E."/>
            <person name="Jarju S."/>
            <person name="Secka A."/>
            <person name="Antonio M."/>
            <person name="Oren A."/>
            <person name="Chaudhuri R.R."/>
            <person name="La Ragione R."/>
            <person name="Hildebrand F."/>
            <person name="Pallen M.J."/>
        </authorList>
    </citation>
    <scope>NUCLEOTIDE SEQUENCE</scope>
    <source>
        <strain evidence="2">10037</strain>
    </source>
</reference>
<evidence type="ECO:0000259" key="1">
    <source>
        <dbReference type="Pfam" id="PF03572"/>
    </source>
</evidence>
<name>A0A9D9N9X7_9BACT</name>